<evidence type="ECO:0000313" key="2">
    <source>
        <dbReference type="Proteomes" id="UP000184063"/>
    </source>
</evidence>
<name>A0A1M3U0L9_ASPLC</name>
<protein>
    <submittedName>
        <fullName evidence="1">Uncharacterized protein</fullName>
    </submittedName>
</protein>
<dbReference type="EMBL" id="KV878236">
    <property type="protein sequence ID" value="OJZ92553.1"/>
    <property type="molecule type" value="Genomic_DNA"/>
</dbReference>
<dbReference type="VEuPathDB" id="FungiDB:ASPFODRAFT_56140"/>
<dbReference type="Proteomes" id="UP000184063">
    <property type="component" value="Unassembled WGS sequence"/>
</dbReference>
<dbReference type="AlphaFoldDB" id="A0A1M3U0L9"/>
<reference evidence="2" key="1">
    <citation type="journal article" date="2017" name="Genome Biol.">
        <title>Comparative genomics reveals high biological diversity and specific adaptations in the industrially and medically important fungal genus Aspergillus.</title>
        <authorList>
            <person name="de Vries R.P."/>
            <person name="Riley R."/>
            <person name="Wiebenga A."/>
            <person name="Aguilar-Osorio G."/>
            <person name="Amillis S."/>
            <person name="Uchima C.A."/>
            <person name="Anderluh G."/>
            <person name="Asadollahi M."/>
            <person name="Askin M."/>
            <person name="Barry K."/>
            <person name="Battaglia E."/>
            <person name="Bayram O."/>
            <person name="Benocci T."/>
            <person name="Braus-Stromeyer S.A."/>
            <person name="Caldana C."/>
            <person name="Canovas D."/>
            <person name="Cerqueira G.C."/>
            <person name="Chen F."/>
            <person name="Chen W."/>
            <person name="Choi C."/>
            <person name="Clum A."/>
            <person name="Dos Santos R.A."/>
            <person name="Damasio A.R."/>
            <person name="Diallinas G."/>
            <person name="Emri T."/>
            <person name="Fekete E."/>
            <person name="Flipphi M."/>
            <person name="Freyberg S."/>
            <person name="Gallo A."/>
            <person name="Gournas C."/>
            <person name="Habgood R."/>
            <person name="Hainaut M."/>
            <person name="Harispe M.L."/>
            <person name="Henrissat B."/>
            <person name="Hilden K.S."/>
            <person name="Hope R."/>
            <person name="Hossain A."/>
            <person name="Karabika E."/>
            <person name="Karaffa L."/>
            <person name="Karanyi Z."/>
            <person name="Krasevec N."/>
            <person name="Kuo A."/>
            <person name="Kusch H."/>
            <person name="LaButti K."/>
            <person name="Lagendijk E.L."/>
            <person name="Lapidus A."/>
            <person name="Levasseur A."/>
            <person name="Lindquist E."/>
            <person name="Lipzen A."/>
            <person name="Logrieco A.F."/>
            <person name="MacCabe A."/>
            <person name="Maekelae M.R."/>
            <person name="Malavazi I."/>
            <person name="Melin P."/>
            <person name="Meyer V."/>
            <person name="Mielnichuk N."/>
            <person name="Miskei M."/>
            <person name="Molnar A.P."/>
            <person name="Mule G."/>
            <person name="Ngan C.Y."/>
            <person name="Orejas M."/>
            <person name="Orosz E."/>
            <person name="Ouedraogo J.P."/>
            <person name="Overkamp K.M."/>
            <person name="Park H.-S."/>
            <person name="Perrone G."/>
            <person name="Piumi F."/>
            <person name="Punt P.J."/>
            <person name="Ram A.F."/>
            <person name="Ramon A."/>
            <person name="Rauscher S."/>
            <person name="Record E."/>
            <person name="Riano-Pachon D.M."/>
            <person name="Robert V."/>
            <person name="Roehrig J."/>
            <person name="Ruller R."/>
            <person name="Salamov A."/>
            <person name="Salih N.S."/>
            <person name="Samson R.A."/>
            <person name="Sandor E."/>
            <person name="Sanguinetti M."/>
            <person name="Schuetze T."/>
            <person name="Sepcic K."/>
            <person name="Shelest E."/>
            <person name="Sherlock G."/>
            <person name="Sophianopoulou V."/>
            <person name="Squina F.M."/>
            <person name="Sun H."/>
            <person name="Susca A."/>
            <person name="Todd R.B."/>
            <person name="Tsang A."/>
            <person name="Unkles S.E."/>
            <person name="van de Wiele N."/>
            <person name="van Rossen-Uffink D."/>
            <person name="Oliveira J.V."/>
            <person name="Vesth T.C."/>
            <person name="Visser J."/>
            <person name="Yu J.-H."/>
            <person name="Zhou M."/>
            <person name="Andersen M.R."/>
            <person name="Archer D.B."/>
            <person name="Baker S.E."/>
            <person name="Benoit I."/>
            <person name="Brakhage A.A."/>
            <person name="Braus G.H."/>
            <person name="Fischer R."/>
            <person name="Frisvad J.C."/>
            <person name="Goldman G.H."/>
            <person name="Houbraken J."/>
            <person name="Oakley B."/>
            <person name="Pocsi I."/>
            <person name="Scazzocchio C."/>
            <person name="Seiboth B."/>
            <person name="vanKuyk P.A."/>
            <person name="Wortman J."/>
            <person name="Dyer P.S."/>
            <person name="Grigoriev I.V."/>
        </authorList>
    </citation>
    <scope>NUCLEOTIDE SEQUENCE [LARGE SCALE GENOMIC DNA]</scope>
    <source>
        <strain evidence="2">CBS 106.47</strain>
    </source>
</reference>
<gene>
    <name evidence="1" type="ORF">ASPFODRAFT_56140</name>
</gene>
<accession>A0A1M3U0L9</accession>
<organism evidence="1 2">
    <name type="scientific">Aspergillus luchuensis (strain CBS 106.47)</name>
    <dbReference type="NCBI Taxonomy" id="1137211"/>
    <lineage>
        <taxon>Eukaryota</taxon>
        <taxon>Fungi</taxon>
        <taxon>Dikarya</taxon>
        <taxon>Ascomycota</taxon>
        <taxon>Pezizomycotina</taxon>
        <taxon>Eurotiomycetes</taxon>
        <taxon>Eurotiomycetidae</taxon>
        <taxon>Eurotiales</taxon>
        <taxon>Aspergillaceae</taxon>
        <taxon>Aspergillus</taxon>
        <taxon>Aspergillus subgen. Circumdati</taxon>
    </lineage>
</organism>
<sequence length="141" mass="15494">MQQKYDRSHGILRFPLFGIAHQCGRVAFCLVIGSVGMDGVTLEKLKLTIQDYGFTSIVRLPSIPKPCPRNYCSIGYNVAAIGRSRLITLCAIVMAWEGGNNKLRQLFKTIGSRSSCSRLCRSPPPSIGVSEKIFQASIFPA</sequence>
<proteinExistence type="predicted"/>
<evidence type="ECO:0000313" key="1">
    <source>
        <dbReference type="EMBL" id="OJZ92553.1"/>
    </source>
</evidence>